<dbReference type="RefSeq" id="WP_011819717.1">
    <property type="nucleotide sequence ID" value="NC_008817.1"/>
</dbReference>
<dbReference type="GeneID" id="60201418"/>
<dbReference type="HOGENOM" id="CLU_1915200_0_0_3"/>
<protein>
    <submittedName>
        <fullName evidence="1">Uncharacterized protein</fullName>
    </submittedName>
</protein>
<sequence length="127" mass="15740">MKLIEDYTERFHNYTLPSPEKCFELEDGDEFYIKKWITNGKINGKIKDIFEWIEKKYLSSKEELEKTDKKKYDEIQRRFPMENWRIILLMSEYQIKYRYYTKVIESIKEKSFSGMDNKDFLKLFQKD</sequence>
<name>A2BUZ8_PROM5</name>
<evidence type="ECO:0000313" key="2">
    <source>
        <dbReference type="Proteomes" id="UP000001589"/>
    </source>
</evidence>
<reference evidence="1 2" key="1">
    <citation type="journal article" date="2007" name="PLoS Genet.">
        <title>Patterns and implications of gene gain and loss in the evolution of Prochlorococcus.</title>
        <authorList>
            <person name="Kettler G.C."/>
            <person name="Martiny A.C."/>
            <person name="Huang K."/>
            <person name="Zucker J."/>
            <person name="Coleman M.L."/>
            <person name="Rodrigue S."/>
            <person name="Chen F."/>
            <person name="Lapidus A."/>
            <person name="Ferriera S."/>
            <person name="Johnson J."/>
            <person name="Steglich C."/>
            <person name="Church G.M."/>
            <person name="Richardson P."/>
            <person name="Chisholm S.W."/>
        </authorList>
    </citation>
    <scope>NUCLEOTIDE SEQUENCE [LARGE SCALE GENOMIC DNA]</scope>
    <source>
        <strain evidence="1 2">MIT 9515</strain>
    </source>
</reference>
<dbReference type="Proteomes" id="UP000001589">
    <property type="component" value="Chromosome"/>
</dbReference>
<dbReference type="STRING" id="167542.P9515_04001"/>
<gene>
    <name evidence="1" type="ordered locus">P9515_04001</name>
</gene>
<accession>A2BUZ8</accession>
<dbReference type="AlphaFoldDB" id="A2BUZ8"/>
<evidence type="ECO:0000313" key="1">
    <source>
        <dbReference type="EMBL" id="ABM71609.1"/>
    </source>
</evidence>
<proteinExistence type="predicted"/>
<dbReference type="EMBL" id="CP000552">
    <property type="protein sequence ID" value="ABM71609.1"/>
    <property type="molecule type" value="Genomic_DNA"/>
</dbReference>
<organism evidence="1 2">
    <name type="scientific">Prochlorococcus marinus (strain MIT 9515)</name>
    <dbReference type="NCBI Taxonomy" id="167542"/>
    <lineage>
        <taxon>Bacteria</taxon>
        <taxon>Bacillati</taxon>
        <taxon>Cyanobacteriota</taxon>
        <taxon>Cyanophyceae</taxon>
        <taxon>Synechococcales</taxon>
        <taxon>Prochlorococcaceae</taxon>
        <taxon>Prochlorococcus</taxon>
    </lineage>
</organism>
<dbReference type="OrthoDB" id="540689at2"/>
<dbReference type="KEGG" id="pmc:P9515_04001"/>